<comment type="caution">
    <text evidence="2">The sequence shown here is derived from an EMBL/GenBank/DDBJ whole genome shotgun (WGS) entry which is preliminary data.</text>
</comment>
<protein>
    <submittedName>
        <fullName evidence="2">Uncharacterized protein</fullName>
    </submittedName>
</protein>
<keyword evidence="3" id="KW-1185">Reference proteome</keyword>
<evidence type="ECO:0000313" key="2">
    <source>
        <dbReference type="EMBL" id="MBJ6799263.1"/>
    </source>
</evidence>
<sequence length="139" mass="14105">MKKVLALTLLSLSFASSYAFAGAGVAGTAMATGAVSNPAVSIYGGNSQQNAQDAKSPLIKLSSKVSATINYDETGKAVGTSSAYAIGTKHVDGSKIFGTAWNSTTIFFKQNASGTALTNANFGSANDNTNFGVAGWTAY</sequence>
<keyword evidence="1" id="KW-0732">Signal</keyword>
<evidence type="ECO:0000313" key="3">
    <source>
        <dbReference type="Proteomes" id="UP000641025"/>
    </source>
</evidence>
<reference evidence="2 3" key="1">
    <citation type="submission" date="2020-12" db="EMBL/GenBank/DDBJ databases">
        <title>Geomonas sp. Red259, isolated from paddy soil.</title>
        <authorList>
            <person name="Xu Z."/>
            <person name="Zhang Z."/>
            <person name="Masuda Y."/>
            <person name="Itoh H."/>
            <person name="Senoo K."/>
        </authorList>
    </citation>
    <scope>NUCLEOTIDE SEQUENCE [LARGE SCALE GENOMIC DNA]</scope>
    <source>
        <strain evidence="2 3">Red259</strain>
    </source>
</reference>
<feature type="signal peptide" evidence="1">
    <location>
        <begin position="1"/>
        <end position="21"/>
    </location>
</feature>
<organism evidence="2 3">
    <name type="scientific">Geomonas propionica</name>
    <dbReference type="NCBI Taxonomy" id="2798582"/>
    <lineage>
        <taxon>Bacteria</taxon>
        <taxon>Pseudomonadati</taxon>
        <taxon>Thermodesulfobacteriota</taxon>
        <taxon>Desulfuromonadia</taxon>
        <taxon>Geobacterales</taxon>
        <taxon>Geobacteraceae</taxon>
        <taxon>Geomonas</taxon>
    </lineage>
</organism>
<accession>A0ABS0YMQ9</accession>
<dbReference type="Proteomes" id="UP000641025">
    <property type="component" value="Unassembled WGS sequence"/>
</dbReference>
<gene>
    <name evidence="2" type="ORF">JFN90_03830</name>
</gene>
<dbReference type="EMBL" id="JAEMHK010000002">
    <property type="protein sequence ID" value="MBJ6799263.1"/>
    <property type="molecule type" value="Genomic_DNA"/>
</dbReference>
<dbReference type="RefSeq" id="WP_199393774.1">
    <property type="nucleotide sequence ID" value="NZ_JAEMHK010000002.1"/>
</dbReference>
<evidence type="ECO:0000256" key="1">
    <source>
        <dbReference type="SAM" id="SignalP"/>
    </source>
</evidence>
<name>A0ABS0YMQ9_9BACT</name>
<feature type="chain" id="PRO_5045480307" evidence="1">
    <location>
        <begin position="22"/>
        <end position="139"/>
    </location>
</feature>
<proteinExistence type="predicted"/>